<reference evidence="4 5" key="1">
    <citation type="journal article" date="2023" name="J. Phycol.">
        <title>Chrysosporum ovalisporum is synonymous with the true-branching cyanobacterium Umezakia natans (Nostocales/Aphanizomenonaceae).</title>
        <authorList>
            <person name="McGregor G.B."/>
            <person name="Sendall B.C."/>
            <person name="Niiyama Y."/>
            <person name="Tuji A."/>
            <person name="Willis A."/>
        </authorList>
    </citation>
    <scope>NUCLEOTIDE SEQUENCE [LARGE SCALE GENOMIC DNA]</scope>
    <source>
        <strain evidence="4 5">ANA360D</strain>
    </source>
</reference>
<dbReference type="Gene3D" id="3.40.50.300">
    <property type="entry name" value="P-loop containing nucleotide triphosphate hydrolases"/>
    <property type="match status" value="1"/>
</dbReference>
<feature type="domain" description="Sulfotransferase" evidence="3">
    <location>
        <begin position="33"/>
        <end position="258"/>
    </location>
</feature>
<sequence length="280" mass="33258">MIKSLKRLIKITINDTIKEGVLKIKREYIPIQSDLFLVEFPKSGVTWLSNIIANIEILNSTEISECKKRITFGNLESFISDRHLGYPSSYYSPIFAGKLLKSHTRINRYIHRVIYIYRHPVSVMKSYYRMCKGYKFISNEMTFSEFIRDSETGIESWKEHVKGWLFASDVDQRIFFVSYENLVEDAIVYVQKIYDVFGIDALPKHIFEEAIQRSSADNMKILETQLRENDLRFKVRYDQDYRFVKGSTGTYFDNKEEIEEAEQYIRLQCKDELRWLGYEV</sequence>
<keyword evidence="2" id="KW-0808">Transferase</keyword>
<keyword evidence="5" id="KW-1185">Reference proteome</keyword>
<dbReference type="AlphaFoldDB" id="A0AA43KAQ7"/>
<dbReference type="GO" id="GO:0008146">
    <property type="term" value="F:sulfotransferase activity"/>
    <property type="evidence" value="ECO:0007669"/>
    <property type="project" value="InterPro"/>
</dbReference>
<protein>
    <submittedName>
        <fullName evidence="4">Sulfotransferase domain-containing protein</fullName>
    </submittedName>
</protein>
<organism evidence="4 5">
    <name type="scientific">Chrysosporum bergii ANA360D</name>
    <dbReference type="NCBI Taxonomy" id="617107"/>
    <lineage>
        <taxon>Bacteria</taxon>
        <taxon>Bacillati</taxon>
        <taxon>Cyanobacteriota</taxon>
        <taxon>Cyanophyceae</taxon>
        <taxon>Nostocales</taxon>
        <taxon>Nodulariaceae</taxon>
        <taxon>Chrysosporum</taxon>
    </lineage>
</organism>
<dbReference type="InterPro" id="IPR027417">
    <property type="entry name" value="P-loop_NTPase"/>
</dbReference>
<evidence type="ECO:0000256" key="2">
    <source>
        <dbReference type="ARBA" id="ARBA00022679"/>
    </source>
</evidence>
<comment type="similarity">
    <text evidence="1">Belongs to the sulfotransferase 1 family.</text>
</comment>
<gene>
    <name evidence="4" type="ORF">NWP17_03235</name>
</gene>
<dbReference type="PANTHER" id="PTHR11783">
    <property type="entry name" value="SULFOTRANSFERASE SULT"/>
    <property type="match status" value="1"/>
</dbReference>
<dbReference type="EMBL" id="JANQDH010000022">
    <property type="protein sequence ID" value="MDH6059457.1"/>
    <property type="molecule type" value="Genomic_DNA"/>
</dbReference>
<evidence type="ECO:0000313" key="5">
    <source>
        <dbReference type="Proteomes" id="UP001159387"/>
    </source>
</evidence>
<dbReference type="Proteomes" id="UP001159387">
    <property type="component" value="Unassembled WGS sequence"/>
</dbReference>
<dbReference type="Pfam" id="PF00685">
    <property type="entry name" value="Sulfotransfer_1"/>
    <property type="match status" value="1"/>
</dbReference>
<evidence type="ECO:0000259" key="3">
    <source>
        <dbReference type="Pfam" id="PF00685"/>
    </source>
</evidence>
<comment type="caution">
    <text evidence="4">The sequence shown here is derived from an EMBL/GenBank/DDBJ whole genome shotgun (WGS) entry which is preliminary data.</text>
</comment>
<dbReference type="InterPro" id="IPR000863">
    <property type="entry name" value="Sulfotransferase_dom"/>
</dbReference>
<accession>A0AA43KAQ7</accession>
<evidence type="ECO:0000313" key="4">
    <source>
        <dbReference type="EMBL" id="MDH6059457.1"/>
    </source>
</evidence>
<dbReference type="RefSeq" id="WP_280653472.1">
    <property type="nucleotide sequence ID" value="NZ_JANQDH010000022.1"/>
</dbReference>
<name>A0AA43KAQ7_9CYAN</name>
<dbReference type="SUPFAM" id="SSF52540">
    <property type="entry name" value="P-loop containing nucleoside triphosphate hydrolases"/>
    <property type="match status" value="1"/>
</dbReference>
<evidence type="ECO:0000256" key="1">
    <source>
        <dbReference type="ARBA" id="ARBA00005771"/>
    </source>
</evidence>
<proteinExistence type="inferred from homology"/>